<gene>
    <name evidence="2" type="ORF">LL965_21935</name>
</gene>
<evidence type="ECO:0000313" key="2">
    <source>
        <dbReference type="EMBL" id="MCC4622571.1"/>
    </source>
</evidence>
<evidence type="ECO:0008006" key="4">
    <source>
        <dbReference type="Google" id="ProtNLM"/>
    </source>
</evidence>
<dbReference type="EMBL" id="JAJGQJ010000113">
    <property type="protein sequence ID" value="MCC4622571.1"/>
    <property type="molecule type" value="Genomic_DNA"/>
</dbReference>
<evidence type="ECO:0000256" key="1">
    <source>
        <dbReference type="SAM" id="SignalP"/>
    </source>
</evidence>
<dbReference type="InterPro" id="IPR008966">
    <property type="entry name" value="Adhesion_dom_sf"/>
</dbReference>
<organism evidence="2 3">
    <name type="scientific">Xanthomonas cassavae CFBP 4642</name>
    <dbReference type="NCBI Taxonomy" id="1219375"/>
    <lineage>
        <taxon>Bacteria</taxon>
        <taxon>Pseudomonadati</taxon>
        <taxon>Pseudomonadota</taxon>
        <taxon>Gammaproteobacteria</taxon>
        <taxon>Lysobacterales</taxon>
        <taxon>Lysobacteraceae</taxon>
        <taxon>Xanthomonas</taxon>
    </lineage>
</organism>
<accession>A0ABS8HK58</accession>
<feature type="signal peptide" evidence="1">
    <location>
        <begin position="1"/>
        <end position="19"/>
    </location>
</feature>
<keyword evidence="3" id="KW-1185">Reference proteome</keyword>
<dbReference type="SUPFAM" id="SSF49401">
    <property type="entry name" value="Bacterial adhesins"/>
    <property type="match status" value="1"/>
</dbReference>
<proteinExistence type="predicted"/>
<protein>
    <recommendedName>
        <fullName evidence="4">Fimbrial protein</fullName>
    </recommendedName>
</protein>
<feature type="chain" id="PRO_5047058509" description="Fimbrial protein" evidence="1">
    <location>
        <begin position="20"/>
        <end position="325"/>
    </location>
</feature>
<reference evidence="2 3" key="1">
    <citation type="submission" date="2021-10" db="EMBL/GenBank/DDBJ databases">
        <title>Genome sequencing of Xanthomonas strains from NCPPB.</title>
        <authorList>
            <person name="Hussein R."/>
            <person name="Harrison J."/>
            <person name="Studholme D.J."/>
            <person name="Vicente J."/>
            <person name="Grant M."/>
        </authorList>
    </citation>
    <scope>NUCLEOTIDE SEQUENCE [LARGE SCALE GENOMIC DNA]</scope>
    <source>
        <strain evidence="2 3">NCPPB 101</strain>
    </source>
</reference>
<sequence>MAIVVGFVSAAAISPNANAAWTPATVTLNQVVAGKPGESTIDALSFGTSYGDFGSTNSWLLGGLSANTITNATLTGTLRLKIPLLYARGIAPNTTEYTGFQTVDIPVSALLSSSAVNLDAYTANDPNATMGPYPRTIGITPTNNLSDLALVSTSTSVPGKVNIVREIYYGENHWTLTITGTSPVMPACTLALNESAVDLGTLSSLALQKAATNDALGTSVAVLMTSKCSGATTGTFTFSTTGNVADGNLVPTGDVIRFRMQLEMLDEPYAVAFDNSTKSSSIATPAGFLSMSHISVVRVSALAGSNRAATAGAYSSTVTITLTPD</sequence>
<keyword evidence="1" id="KW-0732">Signal</keyword>
<dbReference type="RefSeq" id="WP_152527311.1">
    <property type="nucleotide sequence ID" value="NZ_CAWLZN010000001.1"/>
</dbReference>
<comment type="caution">
    <text evidence="2">The sequence shown here is derived from an EMBL/GenBank/DDBJ whole genome shotgun (WGS) entry which is preliminary data.</text>
</comment>
<evidence type="ECO:0000313" key="3">
    <source>
        <dbReference type="Proteomes" id="UP001199206"/>
    </source>
</evidence>
<name>A0ABS8HK58_9XANT</name>
<dbReference type="Proteomes" id="UP001199206">
    <property type="component" value="Unassembled WGS sequence"/>
</dbReference>